<name>A0A644W9K0_9ZZZZ</name>
<evidence type="ECO:0000313" key="1">
    <source>
        <dbReference type="EMBL" id="MPL99232.1"/>
    </source>
</evidence>
<protein>
    <submittedName>
        <fullName evidence="1">Uncharacterized protein</fullName>
    </submittedName>
</protein>
<organism evidence="1">
    <name type="scientific">bioreactor metagenome</name>
    <dbReference type="NCBI Taxonomy" id="1076179"/>
    <lineage>
        <taxon>unclassified sequences</taxon>
        <taxon>metagenomes</taxon>
        <taxon>ecological metagenomes</taxon>
    </lineage>
</organism>
<reference evidence="1" key="1">
    <citation type="submission" date="2019-08" db="EMBL/GenBank/DDBJ databases">
        <authorList>
            <person name="Kucharzyk K."/>
            <person name="Murdoch R.W."/>
            <person name="Higgins S."/>
            <person name="Loffler F."/>
        </authorList>
    </citation>
    <scope>NUCLEOTIDE SEQUENCE</scope>
</reference>
<proteinExistence type="predicted"/>
<comment type="caution">
    <text evidence="1">The sequence shown here is derived from an EMBL/GenBank/DDBJ whole genome shotgun (WGS) entry which is preliminary data.</text>
</comment>
<accession>A0A644W9K0</accession>
<sequence>MPPPGGENSLCGPDADSWNAEYFFVGCPVHVHREEVRMAQGPARLGVEGHVEVGLFRGQDFFGPEAVEPEEPVRLVEPVFPEHGRLRGAGRKEGVIRHGDVGGVIDPLEPEAPVESFGQAQNGKVVLRGGPHHELGALSRGNEGRSGPAGTPPFFSFLDGSADEGHGAEDGVPALLGGEGPEACLGRQLDIHAHPVGEEPESAEKGRRGAGDGLGVNVASETVLLPEDCRRPDELYHGVVRRTDDGGAEKEPFDIVSPVHLDGQVREFPGSEGGPRDVGAPPVHAVGAVENAVVGEQDLEQGDAPSVVGPAMADAAEGGAAHGAPPSGASAGRAGHVVFRSFGEHRELSQSLHDNLRPLCDNEMLASRGRKEKRA</sequence>
<dbReference type="AlphaFoldDB" id="A0A644W9K0"/>
<gene>
    <name evidence="1" type="ORF">SDC9_45449</name>
</gene>
<dbReference type="EMBL" id="VSSQ01000654">
    <property type="protein sequence ID" value="MPL99232.1"/>
    <property type="molecule type" value="Genomic_DNA"/>
</dbReference>